<evidence type="ECO:0000256" key="4">
    <source>
        <dbReference type="ARBA" id="ARBA00022801"/>
    </source>
</evidence>
<dbReference type="Gene3D" id="3.40.50.300">
    <property type="entry name" value="P-loop containing nucleotide triphosphate hydrolases"/>
    <property type="match status" value="3"/>
</dbReference>
<dbReference type="RefSeq" id="WP_097076494.1">
    <property type="nucleotide sequence ID" value="NZ_OBMR01000007.1"/>
</dbReference>
<dbReference type="SUPFAM" id="SSF52540">
    <property type="entry name" value="P-loop containing nucleoside triphosphate hydrolases"/>
    <property type="match status" value="1"/>
</dbReference>
<feature type="domain" description="PD-(D/E)XK endonuclease-like" evidence="10">
    <location>
        <begin position="776"/>
        <end position="1115"/>
    </location>
</feature>
<dbReference type="Pfam" id="PF12705">
    <property type="entry name" value="PDDEXK_1"/>
    <property type="match status" value="1"/>
</dbReference>
<dbReference type="GO" id="GO:0004386">
    <property type="term" value="F:helicase activity"/>
    <property type="evidence" value="ECO:0007669"/>
    <property type="project" value="UniProtKB-KW"/>
</dbReference>
<evidence type="ECO:0000313" key="12">
    <source>
        <dbReference type="EMBL" id="SOC06099.1"/>
    </source>
</evidence>
<keyword evidence="1" id="KW-0540">Nuclease</keyword>
<evidence type="ECO:0000256" key="5">
    <source>
        <dbReference type="ARBA" id="ARBA00022806"/>
    </source>
</evidence>
<keyword evidence="6" id="KW-0269">Exonuclease</keyword>
<keyword evidence="2" id="KW-0547">Nucleotide-binding</keyword>
<sequence>MSLSLIIGNSGSGKSTTLYKRIIKEAMANKDKNFLVIVPEQYTMSTQRLLVSMHPNKCIMNIDVLSFNRLAYRVFEELGAGVNAVLDDTGKSLVIRKLINSNINDIKTLRNNITRISYITQVKSLISELTQYNITPDKLKEMIDTPAMSESFKRKASDLLVLYEAFLDFINGKYVTTESILSTLNDMLDSSEIVNGSTVVLDGFTGFTPIQYQLVEHMLAICDEVAVTITADEDTPLLENLADDELFSMSSEFAIRMNKIAKRAGVTINKPTYISRKNGWLSGNEILSHLEKNIFRAKPQKYAGKEQPNSNIVLTSLRSQRDELQYVAIEINKLIREGMHYKDIAVVAPNLEEYRYLVSGIWNDYDIPYFVDAKTEILFHPMTEAIDALFDIFDNDFRREDVFRFLRTNLTDLTFEEMDYLENYLISTGIRGKKKYFHPFAIRSNSYSKDEDLLRVNEIREKFIAPFKAFDNQISKKCSVRTIATALYEIICYFDFEGQIKTREKLYEDGNQPVKAKEYSQIYPVIMDILDKLVGILGDEEMDLEEFHDIFEAGLSAASIGVIPPANDSVILGDIERTRLSNIKVLFCIGASDDAIPKKVENGGILSQLEREQLLAQGFELAPSDRQKSFRQRFYLYLMLTKPNEKLYITMPRVDSAGKAVNPSYLMDLLRNMFEDLSLKEIESFDIEDRLLSKKSSLEYMIELVNKAATFGLEVLSNQEKAVLEELLNWAKEDSSDDLEILLNGAFFQHKREDFSDDIMLAVNEALNADETIKGSVSRFELYNECSYKYFLTYIMKLQEREKFELSSIDMGNFYHEAIQRYSDSLKADNKTFKGVTEEEREAYIETAISQTFQSMAKVATLEDSTQRYIVESMKATLRHVVEIITTQVSRGEFEPELFEEKIQSEIINPVSGEVVANLNGKVDRIDMTDGDDRAVRIIDYKSSGHKLDLDECYYGLSMQLPIYMGVVLDKLKDKYPNSTMHPSAMLYYEMANKFLELSSSGENFKEKQLKLSRMEGILSSEPEDLAANDSTVGIEDWQTKESSIVPFGVKKDGELLASANAISRDDMKTVIDYAALSAAKTAEGIINGQFEPSPAKLGTQIDACRYCGFKSVCHFDENEPGYQARNLEKRKSKSDVLELMKEELGDKDSGTN</sequence>
<keyword evidence="3" id="KW-0227">DNA damage</keyword>
<dbReference type="AlphaFoldDB" id="A0A285SEC6"/>
<proteinExistence type="predicted"/>
<evidence type="ECO:0000259" key="10">
    <source>
        <dbReference type="Pfam" id="PF12705"/>
    </source>
</evidence>
<evidence type="ECO:0000256" key="2">
    <source>
        <dbReference type="ARBA" id="ARBA00022741"/>
    </source>
</evidence>
<feature type="domain" description="ATP-dependent helicase/deoxyribonuclease subunit B N-terminal" evidence="11">
    <location>
        <begin position="5"/>
        <end position="291"/>
    </location>
</feature>
<reference evidence="12 13" key="1">
    <citation type="submission" date="2017-08" db="EMBL/GenBank/DDBJ databases">
        <authorList>
            <person name="de Groot N.N."/>
        </authorList>
    </citation>
    <scope>NUCLEOTIDE SEQUENCE [LARGE SCALE GENOMIC DNA]</scope>
    <source>
        <strain evidence="12 13">DSM 9787</strain>
    </source>
</reference>
<evidence type="ECO:0000256" key="1">
    <source>
        <dbReference type="ARBA" id="ARBA00022722"/>
    </source>
</evidence>
<keyword evidence="4" id="KW-0378">Hydrolase</keyword>
<dbReference type="GO" id="GO:0004527">
    <property type="term" value="F:exonuclease activity"/>
    <property type="evidence" value="ECO:0007669"/>
    <property type="project" value="UniProtKB-KW"/>
</dbReference>
<dbReference type="PANTHER" id="PTHR30591:SF1">
    <property type="entry name" value="RECBCD ENZYME SUBUNIT RECC"/>
    <property type="match status" value="1"/>
</dbReference>
<dbReference type="GO" id="GO:0005524">
    <property type="term" value="F:ATP binding"/>
    <property type="evidence" value="ECO:0007669"/>
    <property type="project" value="UniProtKB-KW"/>
</dbReference>
<organism evidence="12 13">
    <name type="scientific">Pseudobutyrivibrio ruminis DSM 9787</name>
    <dbReference type="NCBI Taxonomy" id="1123011"/>
    <lineage>
        <taxon>Bacteria</taxon>
        <taxon>Bacillati</taxon>
        <taxon>Bacillota</taxon>
        <taxon>Clostridia</taxon>
        <taxon>Lachnospirales</taxon>
        <taxon>Lachnospiraceae</taxon>
        <taxon>Pseudobutyrivibrio</taxon>
    </lineage>
</organism>
<evidence type="ECO:0000256" key="6">
    <source>
        <dbReference type="ARBA" id="ARBA00022839"/>
    </source>
</evidence>
<dbReference type="Gene3D" id="3.90.320.10">
    <property type="match status" value="1"/>
</dbReference>
<evidence type="ECO:0000256" key="8">
    <source>
        <dbReference type="ARBA" id="ARBA00023125"/>
    </source>
</evidence>
<dbReference type="GO" id="GO:0003677">
    <property type="term" value="F:DNA binding"/>
    <property type="evidence" value="ECO:0007669"/>
    <property type="project" value="UniProtKB-KW"/>
</dbReference>
<gene>
    <name evidence="12" type="ORF">SAMN02910411_2178</name>
</gene>
<dbReference type="GO" id="GO:0006310">
    <property type="term" value="P:DNA recombination"/>
    <property type="evidence" value="ECO:0007669"/>
    <property type="project" value="TreeGrafter"/>
</dbReference>
<dbReference type="Pfam" id="PF21445">
    <property type="entry name" value="ADDB_N"/>
    <property type="match status" value="1"/>
</dbReference>
<evidence type="ECO:0000256" key="9">
    <source>
        <dbReference type="ARBA" id="ARBA00023204"/>
    </source>
</evidence>
<dbReference type="InterPro" id="IPR038726">
    <property type="entry name" value="PDDEXK_AddAB-type"/>
</dbReference>
<dbReference type="InterPro" id="IPR027417">
    <property type="entry name" value="P-loop_NTPase"/>
</dbReference>
<dbReference type="GO" id="GO:0006281">
    <property type="term" value="P:DNA repair"/>
    <property type="evidence" value="ECO:0007669"/>
    <property type="project" value="UniProtKB-KW"/>
</dbReference>
<name>A0A285SEC6_9FIRM</name>
<dbReference type="EMBL" id="OBMR01000007">
    <property type="protein sequence ID" value="SOC06099.1"/>
    <property type="molecule type" value="Genomic_DNA"/>
</dbReference>
<dbReference type="InterPro" id="IPR049035">
    <property type="entry name" value="ADDB_N"/>
</dbReference>
<keyword evidence="9" id="KW-0234">DNA repair</keyword>
<keyword evidence="5 12" id="KW-0347">Helicase</keyword>
<evidence type="ECO:0000259" key="11">
    <source>
        <dbReference type="Pfam" id="PF21445"/>
    </source>
</evidence>
<evidence type="ECO:0000313" key="13">
    <source>
        <dbReference type="Proteomes" id="UP000219563"/>
    </source>
</evidence>
<dbReference type="PANTHER" id="PTHR30591">
    <property type="entry name" value="RECBCD ENZYME SUBUNIT RECC"/>
    <property type="match status" value="1"/>
</dbReference>
<dbReference type="InterPro" id="IPR011604">
    <property type="entry name" value="PDDEXK-like_dom_sf"/>
</dbReference>
<evidence type="ECO:0000256" key="3">
    <source>
        <dbReference type="ARBA" id="ARBA00022763"/>
    </source>
</evidence>
<keyword evidence="8" id="KW-0238">DNA-binding</keyword>
<keyword evidence="7" id="KW-0067">ATP-binding</keyword>
<evidence type="ECO:0000256" key="7">
    <source>
        <dbReference type="ARBA" id="ARBA00022840"/>
    </source>
</evidence>
<protein>
    <submittedName>
        <fullName evidence="12">DNA helicase/exodeoxyribonuclease V, subunit B</fullName>
    </submittedName>
</protein>
<dbReference type="Proteomes" id="UP000219563">
    <property type="component" value="Unassembled WGS sequence"/>
</dbReference>
<accession>A0A285SEC6</accession>